<proteinExistence type="inferred from homology"/>
<sequence length="379" mass="42549">MQADIELLNVEANSPLMRSLSRSDDDCIEERVDTNFGSVTVGRQGIDHKTCSKPVLLTYHDIGLNRVSNFQAFFNYMDMRLLLKSFAVFHITAPGQEESSSPLPDNYVYPTMDQLAEQVHDVCKHYAIKSVIGFGVGAGANILSRFALKYSELVDGIFLINPTSTQSGWTEWFYQKLNVYYLSGNNSGTTRFPQATQDYLMWHHFGKVNAERNHDLISVYKEYFCGKSINARNLSLFIDSYVKRSDLGIVRGDKGNNFKCPVLLLCGAFSPHVEDTVTMNSRLNPSDSTWMKLSDCGMVLEEQPGKVEEALRLFIQGLGYALSAYERRRSSLRKMSMSTLSGDVANGNDSRKNSIDEQAESTENSSQMVHIVENPIANC</sequence>
<dbReference type="Proteomes" id="UP000288716">
    <property type="component" value="Unassembled WGS sequence"/>
</dbReference>
<evidence type="ECO:0000256" key="2">
    <source>
        <dbReference type="SAM" id="MobiDB-lite"/>
    </source>
</evidence>
<organism evidence="3 4">
    <name type="scientific">Leptotrombidium deliense</name>
    <dbReference type="NCBI Taxonomy" id="299467"/>
    <lineage>
        <taxon>Eukaryota</taxon>
        <taxon>Metazoa</taxon>
        <taxon>Ecdysozoa</taxon>
        <taxon>Arthropoda</taxon>
        <taxon>Chelicerata</taxon>
        <taxon>Arachnida</taxon>
        <taxon>Acari</taxon>
        <taxon>Acariformes</taxon>
        <taxon>Trombidiformes</taxon>
        <taxon>Prostigmata</taxon>
        <taxon>Anystina</taxon>
        <taxon>Parasitengona</taxon>
        <taxon>Trombiculoidea</taxon>
        <taxon>Trombiculidae</taxon>
        <taxon>Leptotrombidium</taxon>
    </lineage>
</organism>
<gene>
    <name evidence="3" type="ORF">B4U80_05823</name>
</gene>
<evidence type="ECO:0000256" key="1">
    <source>
        <dbReference type="ARBA" id="ARBA00005598"/>
    </source>
</evidence>
<dbReference type="SUPFAM" id="SSF53474">
    <property type="entry name" value="alpha/beta-Hydrolases"/>
    <property type="match status" value="1"/>
</dbReference>
<dbReference type="Gene3D" id="3.40.50.1820">
    <property type="entry name" value="alpha/beta hydrolase"/>
    <property type="match status" value="1"/>
</dbReference>
<accession>A0A443SM68</accession>
<protein>
    <submittedName>
        <fullName evidence="3">NDRG3-like protein 1</fullName>
    </submittedName>
</protein>
<evidence type="ECO:0000313" key="4">
    <source>
        <dbReference type="Proteomes" id="UP000288716"/>
    </source>
</evidence>
<comment type="caution">
    <text evidence="3">The sequence shown here is derived from an EMBL/GenBank/DDBJ whole genome shotgun (WGS) entry which is preliminary data.</text>
</comment>
<dbReference type="PANTHER" id="PTHR11034">
    <property type="entry name" value="N-MYC DOWNSTREAM REGULATED"/>
    <property type="match status" value="1"/>
</dbReference>
<feature type="region of interest" description="Disordered" evidence="2">
    <location>
        <begin position="339"/>
        <end position="379"/>
    </location>
</feature>
<dbReference type="VEuPathDB" id="VectorBase:LDEU003411"/>
<dbReference type="OrthoDB" id="741027at2759"/>
<dbReference type="AlphaFoldDB" id="A0A443SM68"/>
<reference evidence="3 4" key="1">
    <citation type="journal article" date="2018" name="Gigascience">
        <title>Genomes of trombidid mites reveal novel predicted allergens and laterally-transferred genes associated with secondary metabolism.</title>
        <authorList>
            <person name="Dong X."/>
            <person name="Chaisiri K."/>
            <person name="Xia D."/>
            <person name="Armstrong S.D."/>
            <person name="Fang Y."/>
            <person name="Donnelly M.J."/>
            <person name="Kadowaki T."/>
            <person name="McGarry J.W."/>
            <person name="Darby A.C."/>
            <person name="Makepeace B.L."/>
        </authorList>
    </citation>
    <scope>NUCLEOTIDE SEQUENCE [LARGE SCALE GENOMIC DNA]</scope>
    <source>
        <strain evidence="3">UoL-UT</strain>
    </source>
</reference>
<dbReference type="EMBL" id="NCKV01001284">
    <property type="protein sequence ID" value="RWS28631.1"/>
    <property type="molecule type" value="Genomic_DNA"/>
</dbReference>
<dbReference type="Pfam" id="PF03096">
    <property type="entry name" value="Ndr"/>
    <property type="match status" value="1"/>
</dbReference>
<dbReference type="InterPro" id="IPR004142">
    <property type="entry name" value="NDRG"/>
</dbReference>
<evidence type="ECO:0000313" key="3">
    <source>
        <dbReference type="EMBL" id="RWS28631.1"/>
    </source>
</evidence>
<dbReference type="InterPro" id="IPR029058">
    <property type="entry name" value="AB_hydrolase_fold"/>
</dbReference>
<name>A0A443SM68_9ACAR</name>
<keyword evidence="4" id="KW-1185">Reference proteome</keyword>
<comment type="similarity">
    <text evidence="1">Belongs to the NDRG family.</text>
</comment>